<feature type="compositionally biased region" description="Polar residues" evidence="6">
    <location>
        <begin position="561"/>
        <end position="571"/>
    </location>
</feature>
<dbReference type="InterPro" id="IPR002884">
    <property type="entry name" value="P_dom"/>
</dbReference>
<dbReference type="PANTHER" id="PTHR43806:SF11">
    <property type="entry name" value="CEREVISIN-RELATED"/>
    <property type="match status" value="1"/>
</dbReference>
<dbReference type="InterPro" id="IPR034075">
    <property type="entry name" value="Glr3161-like_dom"/>
</dbReference>
<feature type="signal peptide" evidence="7">
    <location>
        <begin position="1"/>
        <end position="30"/>
    </location>
</feature>
<organism evidence="9 10">
    <name type="scientific">Actinocrispum wychmicini</name>
    <dbReference type="NCBI Taxonomy" id="1213861"/>
    <lineage>
        <taxon>Bacteria</taxon>
        <taxon>Bacillati</taxon>
        <taxon>Actinomycetota</taxon>
        <taxon>Actinomycetes</taxon>
        <taxon>Pseudonocardiales</taxon>
        <taxon>Pseudonocardiaceae</taxon>
        <taxon>Actinocrispum</taxon>
    </lineage>
</organism>
<keyword evidence="2" id="KW-0645">Protease</keyword>
<accession>A0A4R2J4I0</accession>
<evidence type="ECO:0000256" key="7">
    <source>
        <dbReference type="SAM" id="SignalP"/>
    </source>
</evidence>
<dbReference type="SUPFAM" id="SSF52743">
    <property type="entry name" value="Subtilisin-like"/>
    <property type="match status" value="1"/>
</dbReference>
<sequence length="945" mass="96049">MRAPKRVSRRVVALSAGVLLGLGVVTPATAAPLRDPQAAAADNAKRQIAALQDLKVSQSKSESKMDSSLVVAKRETSDRRLAAAVPQLQTPVKADPAARVTVDIRATVSDGLVNDLRKAGAGIRYVSPTVGSIRAELPLAAIEGIAARSDVRFVEPAVGAKTSREVNTPPGPPGKAGPSKEDKAKQVEAATKRALSAKAAAATTSEGDRAHNADGARQQFGVTGVGVKICVLSDGVDSVPASQAAGELPTVDVLPGQAGSGDEGTAMLEIVHDVAPGADLGFATAFISDASFADNIRALRTQGHCDIIVDDVVYFNEGAFQDGPIARAVNDVTASGALYFSSAGNEGNTVDGTAAHWEGDFVDSGVSIGKFAGTANNFATGGRTQIYEPISDQSSFGVVNVLKWADPLGASTNDYDLYLLDGNGNVLQASQSFQTGTQDPYERVNTSPFGGHNLRLAIVKFKGDNRYLTLSSLGGRYKDSSDGLKAYVTNGETFGHSAAKDAFSVAAAPANDPLPFDLEPGDPPNPRGPFPGAFGSAQKPERFTSDGPRKIYFNADGTPVTPGNFSSTGGTVRQKPDITAADGVHTTAPGFSPFFGTSAAAPHAAALAGLILSGNPGLAPTDVRAALTNTAVDIGQSGVDNVTGAGILLGDRILGYTGASPQPLAEAQAPIVSGANGSPFVNPGDTARVLLPVTNRGDGDAVSTSVVLTSSTPGVVVTPRSKFYGTIGHGQTGINTFTVSVPASQQLGVPVQLDARVTFAGSLSPRTTHLSVPIGQPSTVVHDFASTGGPLAIPDNDPTGVTVPLAVSGIGRASKLSFSVDGTTCSTDIGSTTVGIDHTFVGDLVGTLTSPSGASAVLFANSGGTGNNLCKVVFDDSAALPFKGVGSDKAPFTGTWRPAQSLNALLGPADGTWTFKVVDTAGADTGSVRAVSLHVSGYVTAGGGS</sequence>
<dbReference type="PROSITE" id="PS51829">
    <property type="entry name" value="P_HOMO_B"/>
    <property type="match status" value="1"/>
</dbReference>
<dbReference type="PANTHER" id="PTHR43806">
    <property type="entry name" value="PEPTIDASE S8"/>
    <property type="match status" value="1"/>
</dbReference>
<dbReference type="InterPro" id="IPR008979">
    <property type="entry name" value="Galactose-bd-like_sf"/>
</dbReference>
<dbReference type="Gene3D" id="2.60.120.260">
    <property type="entry name" value="Galactose-binding domain-like"/>
    <property type="match status" value="1"/>
</dbReference>
<evidence type="ECO:0000259" key="8">
    <source>
        <dbReference type="PROSITE" id="PS51829"/>
    </source>
</evidence>
<protein>
    <submittedName>
        <fullName evidence="9">Proprotein convertase P-domain-containing protein</fullName>
    </submittedName>
</protein>
<dbReference type="InterPro" id="IPR015500">
    <property type="entry name" value="Peptidase_S8_subtilisin-rel"/>
</dbReference>
<dbReference type="InterPro" id="IPR036852">
    <property type="entry name" value="Peptidase_S8/S53_dom_sf"/>
</dbReference>
<dbReference type="Pfam" id="PF00082">
    <property type="entry name" value="Peptidase_S8"/>
    <property type="match status" value="1"/>
</dbReference>
<evidence type="ECO:0000256" key="6">
    <source>
        <dbReference type="SAM" id="MobiDB-lite"/>
    </source>
</evidence>
<feature type="region of interest" description="Disordered" evidence="6">
    <location>
        <begin position="516"/>
        <end position="575"/>
    </location>
</feature>
<keyword evidence="3" id="KW-0378">Hydrolase</keyword>
<proteinExistence type="inferred from homology"/>
<dbReference type="AlphaFoldDB" id="A0A4R2J4I0"/>
<keyword evidence="4" id="KW-0720">Serine protease</keyword>
<feature type="region of interest" description="Disordered" evidence="6">
    <location>
        <begin position="159"/>
        <end position="215"/>
    </location>
</feature>
<dbReference type="Proteomes" id="UP000295680">
    <property type="component" value="Unassembled WGS sequence"/>
</dbReference>
<keyword evidence="10" id="KW-1185">Reference proteome</keyword>
<comment type="caution">
    <text evidence="5">Lacks conserved residue(s) required for the propagation of feature annotation.</text>
</comment>
<dbReference type="InterPro" id="IPR050131">
    <property type="entry name" value="Peptidase_S8_subtilisin-like"/>
</dbReference>
<evidence type="ECO:0000256" key="4">
    <source>
        <dbReference type="ARBA" id="ARBA00022825"/>
    </source>
</evidence>
<keyword evidence="7" id="KW-0732">Signal</keyword>
<evidence type="ECO:0000313" key="9">
    <source>
        <dbReference type="EMBL" id="TCO53593.1"/>
    </source>
</evidence>
<dbReference type="EMBL" id="SLWS01000010">
    <property type="protein sequence ID" value="TCO53593.1"/>
    <property type="molecule type" value="Genomic_DNA"/>
</dbReference>
<dbReference type="Gene3D" id="3.40.50.200">
    <property type="entry name" value="Peptidase S8/S53 domain"/>
    <property type="match status" value="2"/>
</dbReference>
<dbReference type="GO" id="GO:0006508">
    <property type="term" value="P:proteolysis"/>
    <property type="evidence" value="ECO:0007669"/>
    <property type="project" value="UniProtKB-KW"/>
</dbReference>
<dbReference type="InterPro" id="IPR000209">
    <property type="entry name" value="Peptidase_S8/S53_dom"/>
</dbReference>
<dbReference type="PROSITE" id="PS00138">
    <property type="entry name" value="SUBTILASE_SER"/>
    <property type="match status" value="1"/>
</dbReference>
<dbReference type="Pfam" id="PF01483">
    <property type="entry name" value="P_proprotein"/>
    <property type="match status" value="1"/>
</dbReference>
<feature type="domain" description="P/Homo B" evidence="8">
    <location>
        <begin position="775"/>
        <end position="941"/>
    </location>
</feature>
<dbReference type="OrthoDB" id="9813435at2"/>
<dbReference type="SUPFAM" id="SSF49785">
    <property type="entry name" value="Galactose-binding domain-like"/>
    <property type="match status" value="1"/>
</dbReference>
<evidence type="ECO:0000256" key="2">
    <source>
        <dbReference type="ARBA" id="ARBA00022670"/>
    </source>
</evidence>
<comment type="similarity">
    <text evidence="1 5">Belongs to the peptidase S8 family.</text>
</comment>
<evidence type="ECO:0000313" key="10">
    <source>
        <dbReference type="Proteomes" id="UP000295680"/>
    </source>
</evidence>
<dbReference type="PRINTS" id="PR00723">
    <property type="entry name" value="SUBTILISIN"/>
</dbReference>
<name>A0A4R2J4I0_9PSEU</name>
<dbReference type="CDD" id="cd05562">
    <property type="entry name" value="Peptidases_S53_like"/>
    <property type="match status" value="1"/>
</dbReference>
<comment type="caution">
    <text evidence="9">The sequence shown here is derived from an EMBL/GenBank/DDBJ whole genome shotgun (WGS) entry which is preliminary data.</text>
</comment>
<gene>
    <name evidence="9" type="ORF">EV192_110182</name>
</gene>
<evidence type="ECO:0000256" key="1">
    <source>
        <dbReference type="ARBA" id="ARBA00011073"/>
    </source>
</evidence>
<feature type="chain" id="PRO_5020686169" evidence="7">
    <location>
        <begin position="31"/>
        <end position="945"/>
    </location>
</feature>
<reference evidence="9 10" key="1">
    <citation type="submission" date="2019-03" db="EMBL/GenBank/DDBJ databases">
        <title>Genomic Encyclopedia of Type Strains, Phase IV (KMG-IV): sequencing the most valuable type-strain genomes for metagenomic binning, comparative biology and taxonomic classification.</title>
        <authorList>
            <person name="Goeker M."/>
        </authorList>
    </citation>
    <scope>NUCLEOTIDE SEQUENCE [LARGE SCALE GENOMIC DNA]</scope>
    <source>
        <strain evidence="9 10">DSM 45934</strain>
    </source>
</reference>
<dbReference type="PROSITE" id="PS51892">
    <property type="entry name" value="SUBTILASE"/>
    <property type="match status" value="1"/>
</dbReference>
<feature type="compositionally biased region" description="Low complexity" evidence="6">
    <location>
        <begin position="192"/>
        <end position="205"/>
    </location>
</feature>
<evidence type="ECO:0000256" key="3">
    <source>
        <dbReference type="ARBA" id="ARBA00022801"/>
    </source>
</evidence>
<dbReference type="GO" id="GO:0004252">
    <property type="term" value="F:serine-type endopeptidase activity"/>
    <property type="evidence" value="ECO:0007669"/>
    <property type="project" value="InterPro"/>
</dbReference>
<feature type="compositionally biased region" description="Basic and acidic residues" evidence="6">
    <location>
        <begin position="539"/>
        <end position="549"/>
    </location>
</feature>
<evidence type="ECO:0000256" key="5">
    <source>
        <dbReference type="PROSITE-ProRule" id="PRU01240"/>
    </source>
</evidence>
<dbReference type="InterPro" id="IPR023828">
    <property type="entry name" value="Peptidase_S8_Ser-AS"/>
</dbReference>